<keyword evidence="1" id="KW-1133">Transmembrane helix</keyword>
<evidence type="ECO:0000313" key="3">
    <source>
        <dbReference type="Proteomes" id="UP000306628"/>
    </source>
</evidence>
<feature type="transmembrane region" description="Helical" evidence="1">
    <location>
        <begin position="44"/>
        <end position="62"/>
    </location>
</feature>
<dbReference type="AlphaFoldDB" id="A0A5S4GT00"/>
<feature type="transmembrane region" description="Helical" evidence="1">
    <location>
        <begin position="20"/>
        <end position="38"/>
    </location>
</feature>
<organism evidence="2 3">
    <name type="scientific">Nonomuraea zeae</name>
    <dbReference type="NCBI Taxonomy" id="1642303"/>
    <lineage>
        <taxon>Bacteria</taxon>
        <taxon>Bacillati</taxon>
        <taxon>Actinomycetota</taxon>
        <taxon>Actinomycetes</taxon>
        <taxon>Streptosporangiales</taxon>
        <taxon>Streptosporangiaceae</taxon>
        <taxon>Nonomuraea</taxon>
    </lineage>
</organism>
<protein>
    <submittedName>
        <fullName evidence="2">Uncharacterized protein</fullName>
    </submittedName>
</protein>
<reference evidence="2 3" key="1">
    <citation type="submission" date="2019-05" db="EMBL/GenBank/DDBJ databases">
        <title>Draft genome sequence of Nonomuraea zeae DSM 100528.</title>
        <authorList>
            <person name="Saricaoglu S."/>
            <person name="Isik K."/>
        </authorList>
    </citation>
    <scope>NUCLEOTIDE SEQUENCE [LARGE SCALE GENOMIC DNA]</scope>
    <source>
        <strain evidence="2 3">DSM 100528</strain>
    </source>
</reference>
<keyword evidence="1" id="KW-0472">Membrane</keyword>
<proteinExistence type="predicted"/>
<sequence length="183" mass="19587">MEDRASPVYQARYGWDLRTIGIVAGGAVFTAAMLLLDMPLVMKILGLALFGAGGLSMAYMAYMASSRKVAFRVDETGVLLGGSPIRYSATTAHVPWEDITGFVLWRQAVPGASLPYVGVTRREGAPALPGDGPKARAILEHLVPVPADIAMSSRAVNGWRIDKDRLVAAVSHFAPDIPVRDHS</sequence>
<dbReference type="Proteomes" id="UP000306628">
    <property type="component" value="Unassembled WGS sequence"/>
</dbReference>
<dbReference type="EMBL" id="VCKX01000029">
    <property type="protein sequence ID" value="TMR35872.1"/>
    <property type="molecule type" value="Genomic_DNA"/>
</dbReference>
<dbReference type="OrthoDB" id="3362695at2"/>
<evidence type="ECO:0000313" key="2">
    <source>
        <dbReference type="EMBL" id="TMR35872.1"/>
    </source>
</evidence>
<keyword evidence="1" id="KW-0812">Transmembrane</keyword>
<keyword evidence="3" id="KW-1185">Reference proteome</keyword>
<name>A0A5S4GT00_9ACTN</name>
<comment type="caution">
    <text evidence="2">The sequence shown here is derived from an EMBL/GenBank/DDBJ whole genome shotgun (WGS) entry which is preliminary data.</text>
</comment>
<dbReference type="RefSeq" id="WP_138689810.1">
    <property type="nucleotide sequence ID" value="NZ_JBHSAZ010000024.1"/>
</dbReference>
<evidence type="ECO:0000256" key="1">
    <source>
        <dbReference type="SAM" id="Phobius"/>
    </source>
</evidence>
<gene>
    <name evidence="2" type="ORF">ETD85_12395</name>
</gene>
<accession>A0A5S4GT00</accession>